<dbReference type="AlphaFoldDB" id="A0A7M2JE56"/>
<sequence>MSTNNVSELLRIFSDLNMGNDIQPSRLVHELEKILKYVKTILGMHVRKKYTDSHMAPVCFDKNEFFSPDEFDRYCKVQLSVGFRFFELTVSRLSEELSSCTDEEGLALVRCYSDCLMDYLFDFKGPIEFLQRKTDAAYIFFDGSKSYSSFSTHLYRFSQALAHVGKDQATIVSNYHKERQIAAAFVLRQSLELKFERMVGVVFYDKNLRSPRLRHGFHYSFALENPSLFSFPRFDFALLNSVYDWCSTVVHRAYQPFMWQLNYAHELCDGIFDWGEMAGGAGHTWVGGVRVLDIDEMRQKFIKYFYKEEESKKSKSIWLVKFQSPEAADYSTS</sequence>
<evidence type="ECO:0000313" key="2">
    <source>
        <dbReference type="Proteomes" id="UP000593833"/>
    </source>
</evidence>
<protein>
    <submittedName>
        <fullName evidence="1">Uncharacterized protein</fullName>
    </submittedName>
</protein>
<dbReference type="EMBL" id="CP063233">
    <property type="protein sequence ID" value="QOU08002.1"/>
    <property type="molecule type" value="Genomic_DNA"/>
</dbReference>
<evidence type="ECO:0000313" key="1">
    <source>
        <dbReference type="EMBL" id="QOU08002.1"/>
    </source>
</evidence>
<reference evidence="1 2" key="1">
    <citation type="submission" date="2020-10" db="EMBL/GenBank/DDBJ databases">
        <title>Complete genome sequence of a novel Pseudomonas fluorescens strain isolated from the flower of kumarahou (Pomaderris kumeraho).</title>
        <authorList>
            <person name="Summers M.C."/>
            <person name="Nowak V."/>
            <person name="Fairhurst M.J."/>
            <person name="Owen J.G."/>
            <person name="Gerth M.L."/>
            <person name="Patrick W.M."/>
        </authorList>
    </citation>
    <scope>NUCLEOTIDE SEQUENCE [LARGE SCALE GENOMIC DNA]</scope>
    <source>
        <strain evidence="1 2">KF1</strain>
    </source>
</reference>
<accession>A0A7M2JE56</accession>
<gene>
    <name evidence="1" type="ORF">IM720_15165</name>
</gene>
<dbReference type="RefSeq" id="WP_193690596.1">
    <property type="nucleotide sequence ID" value="NZ_CP063233.1"/>
</dbReference>
<proteinExistence type="predicted"/>
<organism evidence="1 2">
    <name type="scientific">Pseudomonas fluorescens</name>
    <dbReference type="NCBI Taxonomy" id="294"/>
    <lineage>
        <taxon>Bacteria</taxon>
        <taxon>Pseudomonadati</taxon>
        <taxon>Pseudomonadota</taxon>
        <taxon>Gammaproteobacteria</taxon>
        <taxon>Pseudomonadales</taxon>
        <taxon>Pseudomonadaceae</taxon>
        <taxon>Pseudomonas</taxon>
    </lineage>
</organism>
<dbReference type="Proteomes" id="UP000593833">
    <property type="component" value="Chromosome"/>
</dbReference>
<name>A0A7M2JE56_PSEFL</name>